<evidence type="ECO:0000313" key="3">
    <source>
        <dbReference type="EMBL" id="GAA0876320.1"/>
    </source>
</evidence>
<dbReference type="InterPro" id="IPR006342">
    <property type="entry name" value="FkbM_mtfrase"/>
</dbReference>
<dbReference type="Pfam" id="PF05050">
    <property type="entry name" value="Methyltransf_21"/>
    <property type="match status" value="1"/>
</dbReference>
<dbReference type="EMBL" id="BAAAFH010000022">
    <property type="protein sequence ID" value="GAA0876320.1"/>
    <property type="molecule type" value="Genomic_DNA"/>
</dbReference>
<sequence length="243" mass="28037">MMTKLTKKIVPRPVVEGILAAVTNLLIGIYRFKFKKLIIRRGTSDHYVFRDIFLFGEFKLPVDIDPDFIIDAGAYTGLSALYYSKTYPNAKIIAVEPESSNFKVLNQNTVDNSNIECIQAGLWSENALLKIADVKKEKWAFTLERVEEGEEYDIRSVTVSKLLEDSDFDRIDILKIDIEGAEKELFSTNSKKWLNKVNIIVLELHDRMRKGCSEAVYNAIDKSIWREWSKGEKVVFVRREFIV</sequence>
<protein>
    <recommendedName>
        <fullName evidence="2">Methyltransferase FkbM domain-containing protein</fullName>
    </recommendedName>
</protein>
<evidence type="ECO:0000259" key="2">
    <source>
        <dbReference type="Pfam" id="PF05050"/>
    </source>
</evidence>
<evidence type="ECO:0000256" key="1">
    <source>
        <dbReference type="SAM" id="Phobius"/>
    </source>
</evidence>
<dbReference type="PANTHER" id="PTHR34203:SF13">
    <property type="entry name" value="EXPRESSED PROTEIN"/>
    <property type="match status" value="1"/>
</dbReference>
<dbReference type="NCBIfam" id="TIGR01444">
    <property type="entry name" value="fkbM_fam"/>
    <property type="match status" value="1"/>
</dbReference>
<keyword evidence="1" id="KW-0812">Transmembrane</keyword>
<feature type="domain" description="Methyltransferase FkbM" evidence="2">
    <location>
        <begin position="71"/>
        <end position="212"/>
    </location>
</feature>
<keyword evidence="4" id="KW-1185">Reference proteome</keyword>
<keyword evidence="1" id="KW-0472">Membrane</keyword>
<dbReference type="InterPro" id="IPR052514">
    <property type="entry name" value="SAM-dependent_MTase"/>
</dbReference>
<gene>
    <name evidence="3" type="ORF">GCM10009118_27300</name>
</gene>
<name>A0ABN1MSS4_9FLAO</name>
<dbReference type="Gene3D" id="3.40.50.150">
    <property type="entry name" value="Vaccinia Virus protein VP39"/>
    <property type="match status" value="1"/>
</dbReference>
<dbReference type="SUPFAM" id="SSF53335">
    <property type="entry name" value="S-adenosyl-L-methionine-dependent methyltransferases"/>
    <property type="match status" value="1"/>
</dbReference>
<feature type="transmembrane region" description="Helical" evidence="1">
    <location>
        <begin position="14"/>
        <end position="32"/>
    </location>
</feature>
<dbReference type="PANTHER" id="PTHR34203">
    <property type="entry name" value="METHYLTRANSFERASE, FKBM FAMILY PROTEIN"/>
    <property type="match status" value="1"/>
</dbReference>
<dbReference type="Proteomes" id="UP001501126">
    <property type="component" value="Unassembled WGS sequence"/>
</dbReference>
<evidence type="ECO:0000313" key="4">
    <source>
        <dbReference type="Proteomes" id="UP001501126"/>
    </source>
</evidence>
<organism evidence="3 4">
    <name type="scientific">Wandonia haliotis</name>
    <dbReference type="NCBI Taxonomy" id="574963"/>
    <lineage>
        <taxon>Bacteria</taxon>
        <taxon>Pseudomonadati</taxon>
        <taxon>Bacteroidota</taxon>
        <taxon>Flavobacteriia</taxon>
        <taxon>Flavobacteriales</taxon>
        <taxon>Crocinitomicaceae</taxon>
        <taxon>Wandonia</taxon>
    </lineage>
</organism>
<dbReference type="InterPro" id="IPR029063">
    <property type="entry name" value="SAM-dependent_MTases_sf"/>
</dbReference>
<proteinExistence type="predicted"/>
<comment type="caution">
    <text evidence="3">The sequence shown here is derived from an EMBL/GenBank/DDBJ whole genome shotgun (WGS) entry which is preliminary data.</text>
</comment>
<reference evidence="3 4" key="1">
    <citation type="journal article" date="2019" name="Int. J. Syst. Evol. Microbiol.">
        <title>The Global Catalogue of Microorganisms (GCM) 10K type strain sequencing project: providing services to taxonomists for standard genome sequencing and annotation.</title>
        <authorList>
            <consortium name="The Broad Institute Genomics Platform"/>
            <consortium name="The Broad Institute Genome Sequencing Center for Infectious Disease"/>
            <person name="Wu L."/>
            <person name="Ma J."/>
        </authorList>
    </citation>
    <scope>NUCLEOTIDE SEQUENCE [LARGE SCALE GENOMIC DNA]</scope>
    <source>
        <strain evidence="3 4">JCM 16083</strain>
    </source>
</reference>
<dbReference type="RefSeq" id="WP_343788896.1">
    <property type="nucleotide sequence ID" value="NZ_BAAAFH010000022.1"/>
</dbReference>
<accession>A0ABN1MSS4</accession>
<keyword evidence="1" id="KW-1133">Transmembrane helix</keyword>